<gene>
    <name evidence="2" type="ORF">WN55_09929</name>
</gene>
<feature type="compositionally biased region" description="Basic and acidic residues" evidence="1">
    <location>
        <begin position="41"/>
        <end position="54"/>
    </location>
</feature>
<dbReference type="AlphaFoldDB" id="A0A154P7P2"/>
<feature type="compositionally biased region" description="Polar residues" evidence="1">
    <location>
        <begin position="29"/>
        <end position="40"/>
    </location>
</feature>
<keyword evidence="3" id="KW-1185">Reference proteome</keyword>
<reference evidence="2 3" key="1">
    <citation type="submission" date="2015-07" db="EMBL/GenBank/DDBJ databases">
        <title>The genome of Dufourea novaeangliae.</title>
        <authorList>
            <person name="Pan H."/>
            <person name="Kapheim K."/>
        </authorList>
    </citation>
    <scope>NUCLEOTIDE SEQUENCE [LARGE SCALE GENOMIC DNA]</scope>
    <source>
        <strain evidence="2">0120121106</strain>
        <tissue evidence="2">Whole body</tissue>
    </source>
</reference>
<protein>
    <submittedName>
        <fullName evidence="2">Uncharacterized protein</fullName>
    </submittedName>
</protein>
<evidence type="ECO:0000313" key="3">
    <source>
        <dbReference type="Proteomes" id="UP000076502"/>
    </source>
</evidence>
<name>A0A154P7P2_DUFNO</name>
<accession>A0A154P7P2</accession>
<organism evidence="2 3">
    <name type="scientific">Dufourea novaeangliae</name>
    <name type="common">Sweat bee</name>
    <dbReference type="NCBI Taxonomy" id="178035"/>
    <lineage>
        <taxon>Eukaryota</taxon>
        <taxon>Metazoa</taxon>
        <taxon>Ecdysozoa</taxon>
        <taxon>Arthropoda</taxon>
        <taxon>Hexapoda</taxon>
        <taxon>Insecta</taxon>
        <taxon>Pterygota</taxon>
        <taxon>Neoptera</taxon>
        <taxon>Endopterygota</taxon>
        <taxon>Hymenoptera</taxon>
        <taxon>Apocrita</taxon>
        <taxon>Aculeata</taxon>
        <taxon>Apoidea</taxon>
        <taxon>Anthophila</taxon>
        <taxon>Halictidae</taxon>
        <taxon>Rophitinae</taxon>
        <taxon>Dufourea</taxon>
    </lineage>
</organism>
<proteinExistence type="predicted"/>
<evidence type="ECO:0000313" key="2">
    <source>
        <dbReference type="EMBL" id="KZC07887.1"/>
    </source>
</evidence>
<sequence length="82" mass="9361">MTWQWIKEARTPKNHPRGGLASLLRRSPSLHTASPVPSVSRSERGGSDWGKKPERFRRGMVWGTNEWARGWRRGVVRGMHAA</sequence>
<feature type="region of interest" description="Disordered" evidence="1">
    <location>
        <begin position="1"/>
        <end position="54"/>
    </location>
</feature>
<dbReference type="Proteomes" id="UP000076502">
    <property type="component" value="Unassembled WGS sequence"/>
</dbReference>
<evidence type="ECO:0000256" key="1">
    <source>
        <dbReference type="SAM" id="MobiDB-lite"/>
    </source>
</evidence>
<dbReference type="EMBL" id="KQ434835">
    <property type="protein sequence ID" value="KZC07887.1"/>
    <property type="molecule type" value="Genomic_DNA"/>
</dbReference>